<organism evidence="2 5">
    <name type="scientific">Didymodactylos carnosus</name>
    <dbReference type="NCBI Taxonomy" id="1234261"/>
    <lineage>
        <taxon>Eukaryota</taxon>
        <taxon>Metazoa</taxon>
        <taxon>Spiralia</taxon>
        <taxon>Gnathifera</taxon>
        <taxon>Rotifera</taxon>
        <taxon>Eurotatoria</taxon>
        <taxon>Bdelloidea</taxon>
        <taxon>Philodinida</taxon>
        <taxon>Philodinidae</taxon>
        <taxon>Didymodactylos</taxon>
    </lineage>
</organism>
<gene>
    <name evidence="2" type="ORF">GPM918_LOCUS18388</name>
    <name evidence="1" type="ORF">OVA965_LOCUS12399</name>
    <name evidence="4" type="ORF">SRO942_LOCUS18385</name>
    <name evidence="3" type="ORF">TMI583_LOCUS12403</name>
</gene>
<sequence>MIGNGRRMNSHIVSLILNDLTGTKTPIAYFITNIYNHSNAQPQGQIDGELSIMRDVYPNNSIQKTKYYYEFDVLADKDENIIRDSKDILIDSQPYINDLTNAKKNSNKRFFELTSFIANNQNANDFAGFVTLTLHNRGFWEQILDDIIALIHLQFISVEMPAKFFVYGSTLETFWSAFHDK</sequence>
<dbReference type="EMBL" id="CAJOBA010004983">
    <property type="protein sequence ID" value="CAF3729435.1"/>
    <property type="molecule type" value="Genomic_DNA"/>
</dbReference>
<evidence type="ECO:0000313" key="2">
    <source>
        <dbReference type="EMBL" id="CAF1093580.1"/>
    </source>
</evidence>
<reference evidence="2" key="1">
    <citation type="submission" date="2021-02" db="EMBL/GenBank/DDBJ databases">
        <authorList>
            <person name="Nowell W R."/>
        </authorList>
    </citation>
    <scope>NUCLEOTIDE SEQUENCE</scope>
</reference>
<dbReference type="EMBL" id="CAJNOQ010005299">
    <property type="protein sequence ID" value="CAF1093580.1"/>
    <property type="molecule type" value="Genomic_DNA"/>
</dbReference>
<protein>
    <submittedName>
        <fullName evidence="2">Uncharacterized protein</fullName>
    </submittedName>
</protein>
<comment type="caution">
    <text evidence="2">The sequence shown here is derived from an EMBL/GenBank/DDBJ whole genome shotgun (WGS) entry which is preliminary data.</text>
</comment>
<evidence type="ECO:0000313" key="1">
    <source>
        <dbReference type="EMBL" id="CAF0956274.1"/>
    </source>
</evidence>
<proteinExistence type="predicted"/>
<dbReference type="EMBL" id="CAJOBC010005299">
    <property type="protein sequence ID" value="CAF3858965.1"/>
    <property type="molecule type" value="Genomic_DNA"/>
</dbReference>
<accession>A0A814NH72</accession>
<dbReference type="EMBL" id="CAJNOK010004978">
    <property type="protein sequence ID" value="CAF0956274.1"/>
    <property type="molecule type" value="Genomic_DNA"/>
</dbReference>
<dbReference type="Proteomes" id="UP000681722">
    <property type="component" value="Unassembled WGS sequence"/>
</dbReference>
<name>A0A814NH72_9BILA</name>
<keyword evidence="5" id="KW-1185">Reference proteome</keyword>
<dbReference type="Proteomes" id="UP000682733">
    <property type="component" value="Unassembled WGS sequence"/>
</dbReference>
<evidence type="ECO:0000313" key="4">
    <source>
        <dbReference type="EMBL" id="CAF3858965.1"/>
    </source>
</evidence>
<evidence type="ECO:0000313" key="5">
    <source>
        <dbReference type="Proteomes" id="UP000663829"/>
    </source>
</evidence>
<dbReference type="AlphaFoldDB" id="A0A814NH72"/>
<dbReference type="Proteomes" id="UP000663829">
    <property type="component" value="Unassembled WGS sequence"/>
</dbReference>
<dbReference type="Proteomes" id="UP000677228">
    <property type="component" value="Unassembled WGS sequence"/>
</dbReference>
<evidence type="ECO:0000313" key="3">
    <source>
        <dbReference type="EMBL" id="CAF3729435.1"/>
    </source>
</evidence>